<dbReference type="Pfam" id="PF00126">
    <property type="entry name" value="HTH_1"/>
    <property type="match status" value="1"/>
</dbReference>
<dbReference type="PROSITE" id="PS50931">
    <property type="entry name" value="HTH_LYSR"/>
    <property type="match status" value="1"/>
</dbReference>
<name>A0A160PCT1_9HYPH</name>
<proteinExistence type="inferred from homology"/>
<dbReference type="InterPro" id="IPR058163">
    <property type="entry name" value="LysR-type_TF_proteobact-type"/>
</dbReference>
<keyword evidence="4" id="KW-0804">Transcription</keyword>
<dbReference type="AlphaFoldDB" id="A0A160PCT1"/>
<dbReference type="SUPFAM" id="SSF53850">
    <property type="entry name" value="Periplasmic binding protein-like II"/>
    <property type="match status" value="1"/>
</dbReference>
<dbReference type="Gene3D" id="3.40.190.290">
    <property type="match status" value="1"/>
</dbReference>
<feature type="domain" description="HTH lysR-type" evidence="5">
    <location>
        <begin position="2"/>
        <end position="59"/>
    </location>
</feature>
<reference evidence="6 7" key="1">
    <citation type="journal article" date="2016" name="Genome Announc.">
        <title>Complete Genome Sequence of Methylobacterium populi P-1M, Isolated from Pink-Pigmented Household Biofilm.</title>
        <authorList>
            <person name="Morohoshi T."/>
            <person name="Ikeda T."/>
        </authorList>
    </citation>
    <scope>NUCLEOTIDE SEQUENCE [LARGE SCALE GENOMIC DNA]</scope>
    <source>
        <strain evidence="6 7">P-1M</strain>
    </source>
</reference>
<dbReference type="CDD" id="cd08422">
    <property type="entry name" value="PBP2_CrgA_like"/>
    <property type="match status" value="1"/>
</dbReference>
<evidence type="ECO:0000256" key="4">
    <source>
        <dbReference type="ARBA" id="ARBA00023163"/>
    </source>
</evidence>
<dbReference type="InterPro" id="IPR036390">
    <property type="entry name" value="WH_DNA-bd_sf"/>
</dbReference>
<dbReference type="Gene3D" id="1.10.10.10">
    <property type="entry name" value="Winged helix-like DNA-binding domain superfamily/Winged helix DNA-binding domain"/>
    <property type="match status" value="1"/>
</dbReference>
<accession>A0A160PCT1</accession>
<evidence type="ECO:0000256" key="3">
    <source>
        <dbReference type="ARBA" id="ARBA00023125"/>
    </source>
</evidence>
<gene>
    <name evidence="6" type="ORF">MPPM_1619</name>
</gene>
<dbReference type="InterPro" id="IPR036388">
    <property type="entry name" value="WH-like_DNA-bd_sf"/>
</dbReference>
<evidence type="ECO:0000256" key="2">
    <source>
        <dbReference type="ARBA" id="ARBA00023015"/>
    </source>
</evidence>
<dbReference type="GO" id="GO:0003700">
    <property type="term" value="F:DNA-binding transcription factor activity"/>
    <property type="evidence" value="ECO:0007669"/>
    <property type="project" value="InterPro"/>
</dbReference>
<dbReference type="InterPro" id="IPR005119">
    <property type="entry name" value="LysR_subst-bd"/>
</dbReference>
<evidence type="ECO:0000256" key="1">
    <source>
        <dbReference type="ARBA" id="ARBA00009437"/>
    </source>
</evidence>
<dbReference type="EMBL" id="AP014809">
    <property type="protein sequence ID" value="BAU90224.1"/>
    <property type="molecule type" value="Genomic_DNA"/>
</dbReference>
<dbReference type="Pfam" id="PF03466">
    <property type="entry name" value="LysR_substrate"/>
    <property type="match status" value="1"/>
</dbReference>
<evidence type="ECO:0000313" key="7">
    <source>
        <dbReference type="Proteomes" id="UP000218288"/>
    </source>
</evidence>
<dbReference type="RefSeq" id="WP_096484596.1">
    <property type="nucleotide sequence ID" value="NZ_AP014809.1"/>
</dbReference>
<keyword evidence="2" id="KW-0805">Transcription regulation</keyword>
<dbReference type="PANTHER" id="PTHR30537">
    <property type="entry name" value="HTH-TYPE TRANSCRIPTIONAL REGULATOR"/>
    <property type="match status" value="1"/>
</dbReference>
<organism evidence="6 7">
    <name type="scientific">Methylorubrum populi</name>
    <dbReference type="NCBI Taxonomy" id="223967"/>
    <lineage>
        <taxon>Bacteria</taxon>
        <taxon>Pseudomonadati</taxon>
        <taxon>Pseudomonadota</taxon>
        <taxon>Alphaproteobacteria</taxon>
        <taxon>Hyphomicrobiales</taxon>
        <taxon>Methylobacteriaceae</taxon>
        <taxon>Methylorubrum</taxon>
    </lineage>
</organism>
<evidence type="ECO:0000313" key="6">
    <source>
        <dbReference type="EMBL" id="BAU90224.1"/>
    </source>
</evidence>
<dbReference type="OrthoDB" id="9813056at2"/>
<evidence type="ECO:0000259" key="5">
    <source>
        <dbReference type="PROSITE" id="PS50931"/>
    </source>
</evidence>
<comment type="similarity">
    <text evidence="1">Belongs to the LysR transcriptional regulatory family.</text>
</comment>
<dbReference type="Proteomes" id="UP000218288">
    <property type="component" value="Chromosome"/>
</dbReference>
<dbReference type="InterPro" id="IPR000847">
    <property type="entry name" value="LysR_HTH_N"/>
</dbReference>
<dbReference type="PANTHER" id="PTHR30537:SF5">
    <property type="entry name" value="HTH-TYPE TRANSCRIPTIONAL ACTIVATOR TTDR-RELATED"/>
    <property type="match status" value="1"/>
</dbReference>
<keyword evidence="3" id="KW-0238">DNA-binding</keyword>
<sequence length="310" mass="34179">MLSLESIRIFMRAAETGSFSAAGRALRLSPSVISYRIQTLEEHLGCLLLTRTTRRMNLTEAGRVFYDRCLDIAASVERAEKSVETQGAAPRGTLKVTAPLALGRRVVAPLIPAFRERHPETDVHLRLSDHLLDLVQEAVDVAVRLAQMRDSTFTLRKVAEIERILCASPDYLAEHPAPGSPAELIDHSCLLLRFPGSEQFRWSLRDGDEVVTLPVSGRIDADDGDVLTEWAIQGLGIVLKPVFEVAPYLADGRLVPVLPRTPPLPVTLGVVYPSRKMLPNRAKTFVEMTTEALRAHVGAGLDLIGRRLAR</sequence>
<dbReference type="FunFam" id="1.10.10.10:FF:000001">
    <property type="entry name" value="LysR family transcriptional regulator"/>
    <property type="match status" value="1"/>
</dbReference>
<dbReference type="FunFam" id="3.40.190.290:FF:000001">
    <property type="entry name" value="Transcriptional regulator, LysR family"/>
    <property type="match status" value="1"/>
</dbReference>
<dbReference type="SUPFAM" id="SSF46785">
    <property type="entry name" value="Winged helix' DNA-binding domain"/>
    <property type="match status" value="1"/>
</dbReference>
<protein>
    <submittedName>
        <fullName evidence="6">LysR family transcriptional regulator</fullName>
    </submittedName>
</protein>
<dbReference type="GO" id="GO:0003677">
    <property type="term" value="F:DNA binding"/>
    <property type="evidence" value="ECO:0007669"/>
    <property type="project" value="UniProtKB-KW"/>
</dbReference>